<comment type="caution">
    <text evidence="1">The sequence shown here is derived from an EMBL/GenBank/DDBJ whole genome shotgun (WGS) entry which is preliminary data.</text>
</comment>
<keyword evidence="2" id="KW-1185">Reference proteome</keyword>
<proteinExistence type="predicted"/>
<organism evidence="1 2">
    <name type="scientific">Paenibacillus violae</name>
    <dbReference type="NCBI Taxonomy" id="3077234"/>
    <lineage>
        <taxon>Bacteria</taxon>
        <taxon>Bacillati</taxon>
        <taxon>Bacillota</taxon>
        <taxon>Bacilli</taxon>
        <taxon>Bacillales</taxon>
        <taxon>Paenibacillaceae</taxon>
        <taxon>Paenibacillus</taxon>
    </lineage>
</organism>
<dbReference type="Proteomes" id="UP001260980">
    <property type="component" value="Unassembled WGS sequence"/>
</dbReference>
<evidence type="ECO:0000313" key="2">
    <source>
        <dbReference type="Proteomes" id="UP001260980"/>
    </source>
</evidence>
<gene>
    <name evidence="1" type="ORF">RQP52_30230</name>
</gene>
<sequence length="91" mass="10167">MANNPAYPFQLRAFHENGFIQTRKGLYDLDLNAKFPTAKLGQIGYVYAMLWSDSEAECHLSISVESPTNLYINGKQVYCSSIGEERDSKGG</sequence>
<dbReference type="RefSeq" id="WP_315955270.1">
    <property type="nucleotide sequence ID" value="NZ_JAWCUD010000013.1"/>
</dbReference>
<name>A0ABU3RM49_9BACL</name>
<accession>A0ABU3RM49</accession>
<evidence type="ECO:0000313" key="1">
    <source>
        <dbReference type="EMBL" id="MDU0205360.1"/>
    </source>
</evidence>
<dbReference type="EMBL" id="JAWCUD010000013">
    <property type="protein sequence ID" value="MDU0205360.1"/>
    <property type="molecule type" value="Genomic_DNA"/>
</dbReference>
<protein>
    <submittedName>
        <fullName evidence="1">Uncharacterized protein</fullName>
    </submittedName>
</protein>
<reference evidence="1 2" key="1">
    <citation type="submission" date="2023-10" db="EMBL/GenBank/DDBJ databases">
        <title>Paenibacillus strain PFR10 Genome sequencing and assembly.</title>
        <authorList>
            <person name="Kim I."/>
        </authorList>
    </citation>
    <scope>NUCLEOTIDE SEQUENCE [LARGE SCALE GENOMIC DNA]</scope>
    <source>
        <strain evidence="1 2">PFR10</strain>
    </source>
</reference>